<feature type="region of interest" description="Disordered" evidence="1">
    <location>
        <begin position="96"/>
        <end position="132"/>
    </location>
</feature>
<accession>K0S5I0</accession>
<evidence type="ECO:0000256" key="1">
    <source>
        <dbReference type="SAM" id="MobiDB-lite"/>
    </source>
</evidence>
<feature type="compositionally biased region" description="Basic and acidic residues" evidence="1">
    <location>
        <begin position="102"/>
        <end position="114"/>
    </location>
</feature>
<reference evidence="2 3" key="1">
    <citation type="journal article" date="2012" name="Genome Biol.">
        <title>Genome and low-iron response of an oceanic diatom adapted to chronic iron limitation.</title>
        <authorList>
            <person name="Lommer M."/>
            <person name="Specht M."/>
            <person name="Roy A.S."/>
            <person name="Kraemer L."/>
            <person name="Andreson R."/>
            <person name="Gutowska M.A."/>
            <person name="Wolf J."/>
            <person name="Bergner S.V."/>
            <person name="Schilhabel M.B."/>
            <person name="Klostermeier U.C."/>
            <person name="Beiko R.G."/>
            <person name="Rosenstiel P."/>
            <person name="Hippler M."/>
            <person name="Laroche J."/>
        </authorList>
    </citation>
    <scope>NUCLEOTIDE SEQUENCE [LARGE SCALE GENOMIC DNA]</scope>
    <source>
        <strain evidence="2 3">CCMP1005</strain>
    </source>
</reference>
<feature type="compositionally biased region" description="Basic and acidic residues" evidence="1">
    <location>
        <begin position="19"/>
        <end position="33"/>
    </location>
</feature>
<sequence>GGADPRRAREGRRRPSAPGERDATSGERVRDDAAVLPPRGRVRGDGRRATGDGVIVIGGVIDVAVVTATAPSVSFESVVSARLTVSLLELGESFPGSYFSSKSDDRPRRDRPAHDLPGAGRAMDPNSSIQSGVELDETITGSYFSYNSETNVEIAPPPGPQPRGRRGSPFSGLGIGAASDGGQSRISTIDRFRGLHGLFWGPVP</sequence>
<proteinExistence type="predicted"/>
<dbReference type="Proteomes" id="UP000266841">
    <property type="component" value="Unassembled WGS sequence"/>
</dbReference>
<feature type="region of interest" description="Disordered" evidence="1">
    <location>
        <begin position="149"/>
        <end position="183"/>
    </location>
</feature>
<dbReference type="AlphaFoldDB" id="K0S5I0"/>
<feature type="region of interest" description="Disordered" evidence="1">
    <location>
        <begin position="1"/>
        <end position="49"/>
    </location>
</feature>
<comment type="caution">
    <text evidence="2">The sequence shown here is derived from an EMBL/GenBank/DDBJ whole genome shotgun (WGS) entry which is preliminary data.</text>
</comment>
<name>K0S5I0_THAOC</name>
<feature type="non-terminal residue" evidence="2">
    <location>
        <position position="1"/>
    </location>
</feature>
<keyword evidence="3" id="KW-1185">Reference proteome</keyword>
<protein>
    <submittedName>
        <fullName evidence="2">Uncharacterized protein</fullName>
    </submittedName>
</protein>
<gene>
    <name evidence="2" type="ORF">THAOC_19575</name>
</gene>
<dbReference type="EMBL" id="AGNL01021496">
    <property type="protein sequence ID" value="EJK60129.1"/>
    <property type="molecule type" value="Genomic_DNA"/>
</dbReference>
<organism evidence="2 3">
    <name type="scientific">Thalassiosira oceanica</name>
    <name type="common">Marine diatom</name>
    <dbReference type="NCBI Taxonomy" id="159749"/>
    <lineage>
        <taxon>Eukaryota</taxon>
        <taxon>Sar</taxon>
        <taxon>Stramenopiles</taxon>
        <taxon>Ochrophyta</taxon>
        <taxon>Bacillariophyta</taxon>
        <taxon>Coscinodiscophyceae</taxon>
        <taxon>Thalassiosirophycidae</taxon>
        <taxon>Thalassiosirales</taxon>
        <taxon>Thalassiosiraceae</taxon>
        <taxon>Thalassiosira</taxon>
    </lineage>
</organism>
<evidence type="ECO:0000313" key="2">
    <source>
        <dbReference type="EMBL" id="EJK60129.1"/>
    </source>
</evidence>
<evidence type="ECO:0000313" key="3">
    <source>
        <dbReference type="Proteomes" id="UP000266841"/>
    </source>
</evidence>